<dbReference type="InParanoid" id="A0A409WLC3"/>
<comment type="caution">
    <text evidence="1">The sequence shown here is derived from an EMBL/GenBank/DDBJ whole genome shotgun (WGS) entry which is preliminary data.</text>
</comment>
<dbReference type="Proteomes" id="UP000283269">
    <property type="component" value="Unassembled WGS sequence"/>
</dbReference>
<sequence length="165" mass="18355">MVVAWTSIYTPANYIPHSPAGAISAAEAKGRLFNNRRALGRCRDCQSKLGDHDALFGFEQIEAECNKFPGTHVFSSFLIVLHQQVLDVLLASQLQQIAFEARVVRDGLVVENEFVTCIRSPQAIPYYACTCTPGSGDEERREISRKPGSLVRPVSHCVVKKRHEI</sequence>
<name>A0A409WLC3_PSICY</name>
<evidence type="ECO:0000313" key="2">
    <source>
        <dbReference type="Proteomes" id="UP000283269"/>
    </source>
</evidence>
<dbReference type="AlphaFoldDB" id="A0A409WLC3"/>
<accession>A0A409WLC3</accession>
<keyword evidence="2" id="KW-1185">Reference proteome</keyword>
<evidence type="ECO:0000313" key="1">
    <source>
        <dbReference type="EMBL" id="PPQ79307.1"/>
    </source>
</evidence>
<gene>
    <name evidence="1" type="ORF">CVT25_002585</name>
</gene>
<proteinExistence type="predicted"/>
<dbReference type="EMBL" id="NHYD01003379">
    <property type="protein sequence ID" value="PPQ79307.1"/>
    <property type="molecule type" value="Genomic_DNA"/>
</dbReference>
<organism evidence="1 2">
    <name type="scientific">Psilocybe cyanescens</name>
    <dbReference type="NCBI Taxonomy" id="93625"/>
    <lineage>
        <taxon>Eukaryota</taxon>
        <taxon>Fungi</taxon>
        <taxon>Dikarya</taxon>
        <taxon>Basidiomycota</taxon>
        <taxon>Agaricomycotina</taxon>
        <taxon>Agaricomycetes</taxon>
        <taxon>Agaricomycetidae</taxon>
        <taxon>Agaricales</taxon>
        <taxon>Agaricineae</taxon>
        <taxon>Strophariaceae</taxon>
        <taxon>Psilocybe</taxon>
    </lineage>
</organism>
<protein>
    <submittedName>
        <fullName evidence="1">Uncharacterized protein</fullName>
    </submittedName>
</protein>
<reference evidence="1 2" key="1">
    <citation type="journal article" date="2018" name="Evol. Lett.">
        <title>Horizontal gene cluster transfer increased hallucinogenic mushroom diversity.</title>
        <authorList>
            <person name="Reynolds H.T."/>
            <person name="Vijayakumar V."/>
            <person name="Gluck-Thaler E."/>
            <person name="Korotkin H.B."/>
            <person name="Matheny P.B."/>
            <person name="Slot J.C."/>
        </authorList>
    </citation>
    <scope>NUCLEOTIDE SEQUENCE [LARGE SCALE GENOMIC DNA]</scope>
    <source>
        <strain evidence="1 2">2631</strain>
    </source>
</reference>